<proteinExistence type="predicted"/>
<keyword evidence="1" id="KW-0812">Transmembrane</keyword>
<organism evidence="2">
    <name type="scientific">Rhizophora mucronata</name>
    <name type="common">Asiatic mangrove</name>
    <dbReference type="NCBI Taxonomy" id="61149"/>
    <lineage>
        <taxon>Eukaryota</taxon>
        <taxon>Viridiplantae</taxon>
        <taxon>Streptophyta</taxon>
        <taxon>Embryophyta</taxon>
        <taxon>Tracheophyta</taxon>
        <taxon>Spermatophyta</taxon>
        <taxon>Magnoliopsida</taxon>
        <taxon>eudicotyledons</taxon>
        <taxon>Gunneridae</taxon>
        <taxon>Pentapetalae</taxon>
        <taxon>rosids</taxon>
        <taxon>fabids</taxon>
        <taxon>Malpighiales</taxon>
        <taxon>Rhizophoraceae</taxon>
        <taxon>Rhizophora</taxon>
    </lineage>
</organism>
<dbReference type="EMBL" id="GGEC01046883">
    <property type="protein sequence ID" value="MBX27367.1"/>
    <property type="molecule type" value="Transcribed_RNA"/>
</dbReference>
<keyword evidence="1" id="KW-0472">Membrane</keyword>
<name>A0A2P2MAV4_RHIMU</name>
<reference evidence="2" key="1">
    <citation type="submission" date="2018-02" db="EMBL/GenBank/DDBJ databases">
        <title>Rhizophora mucronata_Transcriptome.</title>
        <authorList>
            <person name="Meera S.P."/>
            <person name="Sreeshan A."/>
            <person name="Augustine A."/>
        </authorList>
    </citation>
    <scope>NUCLEOTIDE SEQUENCE</scope>
    <source>
        <tissue evidence="2">Leaf</tissue>
    </source>
</reference>
<feature type="transmembrane region" description="Helical" evidence="1">
    <location>
        <begin position="21"/>
        <end position="43"/>
    </location>
</feature>
<accession>A0A2P2MAV4</accession>
<evidence type="ECO:0000256" key="1">
    <source>
        <dbReference type="SAM" id="Phobius"/>
    </source>
</evidence>
<evidence type="ECO:0000313" key="2">
    <source>
        <dbReference type="EMBL" id="MBX27367.1"/>
    </source>
</evidence>
<keyword evidence="1" id="KW-1133">Transmembrane helix</keyword>
<protein>
    <submittedName>
        <fullName evidence="2">Uncharacterized protein</fullName>
    </submittedName>
</protein>
<dbReference type="AlphaFoldDB" id="A0A2P2MAV4"/>
<sequence length="44" mass="5372">MFLHIPYHVVYGKGQRITSIFYLYFLVAIVRSTILLDILFHYYF</sequence>